<dbReference type="Gene3D" id="4.10.280.10">
    <property type="entry name" value="Helix-loop-helix DNA-binding domain"/>
    <property type="match status" value="1"/>
</dbReference>
<dbReference type="GO" id="GO:0046983">
    <property type="term" value="F:protein dimerization activity"/>
    <property type="evidence" value="ECO:0007669"/>
    <property type="project" value="InterPro"/>
</dbReference>
<evidence type="ECO:0000256" key="1">
    <source>
        <dbReference type="ARBA" id="ARBA00004123"/>
    </source>
</evidence>
<sequence length="149" mass="17256">MAPTITTALTKSQEHLTNKLRKPLVEKLRRERINNSIMQLKSLLGPGLKQQPDSKMEKADILEMTVCILRQLQKQRWPLDFEDHGHHIQEREGFRSKEDVQARTQRRLTGKSSPDNHLTEKDLSPLSSTAQKGTIKDKRPSNSALWRPW</sequence>
<keyword evidence="5" id="KW-0539">Nucleus</keyword>
<evidence type="ECO:0000259" key="7">
    <source>
        <dbReference type="PROSITE" id="PS50888"/>
    </source>
</evidence>
<dbReference type="InterPro" id="IPR050370">
    <property type="entry name" value="HES_HEY"/>
</dbReference>
<evidence type="ECO:0000256" key="4">
    <source>
        <dbReference type="ARBA" id="ARBA00023163"/>
    </source>
</evidence>
<dbReference type="PANTHER" id="PTHR10985">
    <property type="entry name" value="BASIC HELIX-LOOP-HELIX TRANSCRIPTION FACTOR, HES-RELATED"/>
    <property type="match status" value="1"/>
</dbReference>
<dbReference type="SMART" id="SM00353">
    <property type="entry name" value="HLH"/>
    <property type="match status" value="1"/>
</dbReference>
<evidence type="ECO:0000256" key="2">
    <source>
        <dbReference type="ARBA" id="ARBA00022491"/>
    </source>
</evidence>
<comment type="caution">
    <text evidence="8">The sequence shown here is derived from an EMBL/GenBank/DDBJ whole genome shotgun (WGS) entry which is preliminary data.</text>
</comment>
<organism evidence="8 9">
    <name type="scientific">Takifugu flavidus</name>
    <name type="common">sansaifugu</name>
    <dbReference type="NCBI Taxonomy" id="433684"/>
    <lineage>
        <taxon>Eukaryota</taxon>
        <taxon>Metazoa</taxon>
        <taxon>Chordata</taxon>
        <taxon>Craniata</taxon>
        <taxon>Vertebrata</taxon>
        <taxon>Euteleostomi</taxon>
        <taxon>Actinopterygii</taxon>
        <taxon>Neopterygii</taxon>
        <taxon>Teleostei</taxon>
        <taxon>Neoteleostei</taxon>
        <taxon>Acanthomorphata</taxon>
        <taxon>Eupercaria</taxon>
        <taxon>Tetraodontiformes</taxon>
        <taxon>Tetradontoidea</taxon>
        <taxon>Tetraodontidae</taxon>
        <taxon>Takifugu</taxon>
    </lineage>
</organism>
<keyword evidence="2" id="KW-0678">Repressor</keyword>
<protein>
    <submittedName>
        <fullName evidence="8">Transcription factor HES-5 Hairy and enhancer of split 5</fullName>
    </submittedName>
</protein>
<evidence type="ECO:0000256" key="5">
    <source>
        <dbReference type="ARBA" id="ARBA00023242"/>
    </source>
</evidence>
<comment type="subcellular location">
    <subcellularLocation>
        <location evidence="1">Nucleus</location>
    </subcellularLocation>
</comment>
<evidence type="ECO:0000313" key="9">
    <source>
        <dbReference type="Proteomes" id="UP000324091"/>
    </source>
</evidence>
<dbReference type="AlphaFoldDB" id="A0A5C6N770"/>
<dbReference type="InterPro" id="IPR011598">
    <property type="entry name" value="bHLH_dom"/>
</dbReference>
<dbReference type="GO" id="GO:0005634">
    <property type="term" value="C:nucleus"/>
    <property type="evidence" value="ECO:0007669"/>
    <property type="project" value="UniProtKB-SubCell"/>
</dbReference>
<feature type="domain" description="BHLH" evidence="7">
    <location>
        <begin position="17"/>
        <end position="72"/>
    </location>
</feature>
<keyword evidence="9" id="KW-1185">Reference proteome</keyword>
<gene>
    <name evidence="8" type="ORF">D4764_04G0013760</name>
</gene>
<dbReference type="SUPFAM" id="SSF47459">
    <property type="entry name" value="HLH, helix-loop-helix DNA-binding domain"/>
    <property type="match status" value="1"/>
</dbReference>
<evidence type="ECO:0000313" key="8">
    <source>
        <dbReference type="EMBL" id="TWW62729.1"/>
    </source>
</evidence>
<feature type="region of interest" description="Disordered" evidence="6">
    <location>
        <begin position="87"/>
        <end position="149"/>
    </location>
</feature>
<name>A0A5C6N770_9TELE</name>
<evidence type="ECO:0000256" key="3">
    <source>
        <dbReference type="ARBA" id="ARBA00023015"/>
    </source>
</evidence>
<proteinExistence type="predicted"/>
<dbReference type="Pfam" id="PF00010">
    <property type="entry name" value="HLH"/>
    <property type="match status" value="1"/>
</dbReference>
<feature type="compositionally biased region" description="Basic and acidic residues" evidence="6">
    <location>
        <begin position="87"/>
        <end position="101"/>
    </location>
</feature>
<reference evidence="8 9" key="1">
    <citation type="submission" date="2019-04" db="EMBL/GenBank/DDBJ databases">
        <title>Chromosome genome assembly for Takifugu flavidus.</title>
        <authorList>
            <person name="Xiao S."/>
        </authorList>
    </citation>
    <scope>NUCLEOTIDE SEQUENCE [LARGE SCALE GENOMIC DNA]</scope>
    <source>
        <strain evidence="8">HTHZ2018</strain>
        <tissue evidence="8">Muscle</tissue>
    </source>
</reference>
<keyword evidence="3" id="KW-0805">Transcription regulation</keyword>
<keyword evidence="4" id="KW-0804">Transcription</keyword>
<evidence type="ECO:0000256" key="6">
    <source>
        <dbReference type="SAM" id="MobiDB-lite"/>
    </source>
</evidence>
<dbReference type="PROSITE" id="PS50888">
    <property type="entry name" value="BHLH"/>
    <property type="match status" value="1"/>
</dbReference>
<dbReference type="Proteomes" id="UP000324091">
    <property type="component" value="Chromosome 4"/>
</dbReference>
<accession>A0A5C6N770</accession>
<dbReference type="InterPro" id="IPR036638">
    <property type="entry name" value="HLH_DNA-bd_sf"/>
</dbReference>
<dbReference type="EMBL" id="RHFK02000017">
    <property type="protein sequence ID" value="TWW62729.1"/>
    <property type="molecule type" value="Genomic_DNA"/>
</dbReference>